<accession>W6N838</accession>
<feature type="compositionally biased region" description="Basic residues" evidence="1">
    <location>
        <begin position="1"/>
        <end position="15"/>
    </location>
</feature>
<protein>
    <submittedName>
        <fullName evidence="2">Uncharacterized protein</fullName>
    </submittedName>
</protein>
<sequence>MSRHHRRHHRRHKSSHSIIPETYTDTSYSDVENTSEDDNISSELEADESKNTLVNNDKDSYHHHDCDIDSINFRDNLRKFIGRPVTVFTGNCGENSHTFSGILLGVNKYFIRMVTKLDPAPDFSLANSYNHNTCDPYALDNPCDISSDTDNLKSIVDIPINKISAFIHNSL</sequence>
<dbReference type="RefSeq" id="WP_017896000.1">
    <property type="nucleotide sequence ID" value="NZ_CBXI010000027.1"/>
</dbReference>
<reference evidence="2 3" key="1">
    <citation type="journal article" date="2015" name="Genome Announc.">
        <title>Draft Genome Sequence of Clostridium tyrobutyricum Strain DIVETGP, Isolated from Cow's Milk for Grana Padano Production.</title>
        <authorList>
            <person name="Soggiu A."/>
            <person name="Piras C."/>
            <person name="Gaiarsa S."/>
            <person name="Sassera D."/>
            <person name="Roncada P."/>
            <person name="Bendixen E."/>
            <person name="Brasca M."/>
            <person name="Bonizzi L."/>
        </authorList>
    </citation>
    <scope>NUCLEOTIDE SEQUENCE [LARGE SCALE GENOMIC DNA]</scope>
    <source>
        <strain evidence="2 3">DIVETGP</strain>
    </source>
</reference>
<feature type="region of interest" description="Disordered" evidence="1">
    <location>
        <begin position="1"/>
        <end position="56"/>
    </location>
</feature>
<dbReference type="AlphaFoldDB" id="W6N838"/>
<gene>
    <name evidence="2" type="ORF">CTDIVETGP_1644</name>
</gene>
<evidence type="ECO:0000313" key="2">
    <source>
        <dbReference type="EMBL" id="CDL91574.1"/>
    </source>
</evidence>
<proteinExistence type="predicted"/>
<comment type="caution">
    <text evidence="2">The sequence shown here is derived from an EMBL/GenBank/DDBJ whole genome shotgun (WGS) entry which is preliminary data.</text>
</comment>
<keyword evidence="3" id="KW-1185">Reference proteome</keyword>
<evidence type="ECO:0000256" key="1">
    <source>
        <dbReference type="SAM" id="MobiDB-lite"/>
    </source>
</evidence>
<dbReference type="OrthoDB" id="1934755at2"/>
<dbReference type="EMBL" id="CBXI010000027">
    <property type="protein sequence ID" value="CDL91574.1"/>
    <property type="molecule type" value="Genomic_DNA"/>
</dbReference>
<dbReference type="GeneID" id="29419396"/>
<organism evidence="2 3">
    <name type="scientific">Clostridium tyrobutyricum DIVETGP</name>
    <dbReference type="NCBI Taxonomy" id="1408889"/>
    <lineage>
        <taxon>Bacteria</taxon>
        <taxon>Bacillati</taxon>
        <taxon>Bacillota</taxon>
        <taxon>Clostridia</taxon>
        <taxon>Eubacteriales</taxon>
        <taxon>Clostridiaceae</taxon>
        <taxon>Clostridium</taxon>
    </lineage>
</organism>
<feature type="compositionally biased region" description="Polar residues" evidence="1">
    <location>
        <begin position="23"/>
        <end position="32"/>
    </location>
</feature>
<feature type="compositionally biased region" description="Acidic residues" evidence="1">
    <location>
        <begin position="33"/>
        <end position="46"/>
    </location>
</feature>
<evidence type="ECO:0000313" key="3">
    <source>
        <dbReference type="Proteomes" id="UP000019482"/>
    </source>
</evidence>
<name>W6N838_CLOTY</name>
<dbReference type="Proteomes" id="UP000019482">
    <property type="component" value="Unassembled WGS sequence"/>
</dbReference>